<comment type="cofactor">
    <cofactor evidence="1">
        <name>a divalent metal cation</name>
        <dbReference type="ChEBI" id="CHEBI:60240"/>
    </cofactor>
</comment>
<dbReference type="PANTHER" id="PTHR22930">
    <property type="match status" value="1"/>
</dbReference>
<protein>
    <submittedName>
        <fullName evidence="10">Nuclease HARBI1</fullName>
    </submittedName>
</protein>
<sequence length="295" mass="33918">MSYRLGETTVREIVYQVCEEIWRVLSPKFLPVPNKEKWKNVAEEFQRKWNFPNCVGALDGKHVITDKPPNSGSRYFNYKKSFSIILLALVDANYRFLAIDVGSYGRNSDGGVFSSSEFGRKFFKDELDFPEKRNLPGTNILMPHVIVADEAFPLHEHLMRPFPGSQTSGQEDKKIFNYRLSRARRVSENAFGILVKKFRLYQRKLQISPEHLDKVVLATCCLHNFLRDCDVSGGISEEEQEDDRTIPQGLIDIPGIGGNPSLYAVDVREKFKNYFVSETGSLPWQVEMVRRGRKN</sequence>
<dbReference type="GO" id="GO:0046872">
    <property type="term" value="F:metal ion binding"/>
    <property type="evidence" value="ECO:0007669"/>
    <property type="project" value="UniProtKB-KW"/>
</dbReference>
<dbReference type="KEGG" id="soy:115884688"/>
<dbReference type="RefSeq" id="XP_030759201.1">
    <property type="nucleotide sequence ID" value="XM_030903341.1"/>
</dbReference>
<dbReference type="GO" id="GO:0005634">
    <property type="term" value="C:nucleus"/>
    <property type="evidence" value="ECO:0007669"/>
    <property type="project" value="UniProtKB-SubCell"/>
</dbReference>
<proteinExistence type="inferred from homology"/>
<reference evidence="10" key="1">
    <citation type="submission" date="2025-08" db="UniProtKB">
        <authorList>
            <consortium name="RefSeq"/>
        </authorList>
    </citation>
    <scope>IDENTIFICATION</scope>
    <source>
        <tissue evidence="10">Gonads</tissue>
    </source>
</reference>
<dbReference type="GO" id="GO:0004518">
    <property type="term" value="F:nuclease activity"/>
    <property type="evidence" value="ECO:0007669"/>
    <property type="project" value="UniProtKB-KW"/>
</dbReference>
<name>A0A6J2Y7L2_SITOR</name>
<dbReference type="Proteomes" id="UP000504635">
    <property type="component" value="Unplaced"/>
</dbReference>
<dbReference type="FunCoup" id="A0A6J2Y7L2">
    <property type="interactions" value="1"/>
</dbReference>
<evidence type="ECO:0000256" key="2">
    <source>
        <dbReference type="ARBA" id="ARBA00004123"/>
    </source>
</evidence>
<feature type="domain" description="DDE Tnp4" evidence="8">
    <location>
        <begin position="58"/>
        <end position="224"/>
    </location>
</feature>
<evidence type="ECO:0000256" key="6">
    <source>
        <dbReference type="ARBA" id="ARBA00022801"/>
    </source>
</evidence>
<comment type="subcellular location">
    <subcellularLocation>
        <location evidence="2">Nucleus</location>
    </subcellularLocation>
</comment>
<accession>A0A6J2Y7L2</accession>
<dbReference type="GeneID" id="115884688"/>
<keyword evidence="5" id="KW-0479">Metal-binding</keyword>
<keyword evidence="7" id="KW-0539">Nucleus</keyword>
<dbReference type="InterPro" id="IPR045249">
    <property type="entry name" value="HARBI1-like"/>
</dbReference>
<evidence type="ECO:0000259" key="8">
    <source>
        <dbReference type="Pfam" id="PF13359"/>
    </source>
</evidence>
<evidence type="ECO:0000256" key="4">
    <source>
        <dbReference type="ARBA" id="ARBA00022722"/>
    </source>
</evidence>
<organism evidence="9 10">
    <name type="scientific">Sitophilus oryzae</name>
    <name type="common">Rice weevil</name>
    <name type="synonym">Curculio oryzae</name>
    <dbReference type="NCBI Taxonomy" id="7048"/>
    <lineage>
        <taxon>Eukaryota</taxon>
        <taxon>Metazoa</taxon>
        <taxon>Ecdysozoa</taxon>
        <taxon>Arthropoda</taxon>
        <taxon>Hexapoda</taxon>
        <taxon>Insecta</taxon>
        <taxon>Pterygota</taxon>
        <taxon>Neoptera</taxon>
        <taxon>Endopterygota</taxon>
        <taxon>Coleoptera</taxon>
        <taxon>Polyphaga</taxon>
        <taxon>Cucujiformia</taxon>
        <taxon>Curculionidae</taxon>
        <taxon>Dryophthorinae</taxon>
        <taxon>Sitophilus</taxon>
    </lineage>
</organism>
<evidence type="ECO:0000313" key="9">
    <source>
        <dbReference type="Proteomes" id="UP000504635"/>
    </source>
</evidence>
<dbReference type="AlphaFoldDB" id="A0A6J2Y7L2"/>
<dbReference type="InParanoid" id="A0A6J2Y7L2"/>
<dbReference type="PANTHER" id="PTHR22930:SF269">
    <property type="entry name" value="NUCLEASE HARBI1-LIKE PROTEIN"/>
    <property type="match status" value="1"/>
</dbReference>
<keyword evidence="4" id="KW-0540">Nuclease</keyword>
<gene>
    <name evidence="10" type="primary">LOC115884688</name>
</gene>
<evidence type="ECO:0000313" key="10">
    <source>
        <dbReference type="RefSeq" id="XP_030759201.1"/>
    </source>
</evidence>
<evidence type="ECO:0000256" key="3">
    <source>
        <dbReference type="ARBA" id="ARBA00006958"/>
    </source>
</evidence>
<keyword evidence="9" id="KW-1185">Reference proteome</keyword>
<dbReference type="InterPro" id="IPR027806">
    <property type="entry name" value="HARBI1_dom"/>
</dbReference>
<comment type="similarity">
    <text evidence="3">Belongs to the HARBI1 family.</text>
</comment>
<keyword evidence="6" id="KW-0378">Hydrolase</keyword>
<dbReference type="Pfam" id="PF13359">
    <property type="entry name" value="DDE_Tnp_4"/>
    <property type="match status" value="1"/>
</dbReference>
<evidence type="ECO:0000256" key="1">
    <source>
        <dbReference type="ARBA" id="ARBA00001968"/>
    </source>
</evidence>
<dbReference type="GO" id="GO:0016787">
    <property type="term" value="F:hydrolase activity"/>
    <property type="evidence" value="ECO:0007669"/>
    <property type="project" value="UniProtKB-KW"/>
</dbReference>
<evidence type="ECO:0000256" key="5">
    <source>
        <dbReference type="ARBA" id="ARBA00022723"/>
    </source>
</evidence>
<dbReference type="OrthoDB" id="6762262at2759"/>
<evidence type="ECO:0000256" key="7">
    <source>
        <dbReference type="ARBA" id="ARBA00023242"/>
    </source>
</evidence>